<dbReference type="AlphaFoldDB" id="A0ABD2ZCP3"/>
<evidence type="ECO:0000313" key="1">
    <source>
        <dbReference type="EMBL" id="KAL3517231.1"/>
    </source>
</evidence>
<organism evidence="1 2">
    <name type="scientific">Cinchona calisaya</name>
    <dbReference type="NCBI Taxonomy" id="153742"/>
    <lineage>
        <taxon>Eukaryota</taxon>
        <taxon>Viridiplantae</taxon>
        <taxon>Streptophyta</taxon>
        <taxon>Embryophyta</taxon>
        <taxon>Tracheophyta</taxon>
        <taxon>Spermatophyta</taxon>
        <taxon>Magnoliopsida</taxon>
        <taxon>eudicotyledons</taxon>
        <taxon>Gunneridae</taxon>
        <taxon>Pentapetalae</taxon>
        <taxon>asterids</taxon>
        <taxon>lamiids</taxon>
        <taxon>Gentianales</taxon>
        <taxon>Rubiaceae</taxon>
        <taxon>Cinchonoideae</taxon>
        <taxon>Cinchoneae</taxon>
        <taxon>Cinchona</taxon>
    </lineage>
</organism>
<dbReference type="Pfam" id="PF10184">
    <property type="entry name" value="DUF2358"/>
    <property type="match status" value="1"/>
</dbReference>
<keyword evidence="2" id="KW-1185">Reference proteome</keyword>
<dbReference type="Proteomes" id="UP001630127">
    <property type="component" value="Unassembled WGS sequence"/>
</dbReference>
<dbReference type="InterPro" id="IPR018790">
    <property type="entry name" value="DUF2358"/>
</dbReference>
<accession>A0ABD2ZCP3</accession>
<dbReference type="InterPro" id="IPR032710">
    <property type="entry name" value="NTF2-like_dom_sf"/>
</dbReference>
<proteinExistence type="predicted"/>
<name>A0ABD2ZCP3_9GENT</name>
<dbReference type="PANTHER" id="PTHR31094">
    <property type="entry name" value="RIKEN CDNA 2310061I04 GENE"/>
    <property type="match status" value="1"/>
</dbReference>
<reference evidence="1 2" key="1">
    <citation type="submission" date="2024-11" db="EMBL/GenBank/DDBJ databases">
        <title>A near-complete genome assembly of Cinchona calisaya.</title>
        <authorList>
            <person name="Lian D.C."/>
            <person name="Zhao X.W."/>
            <person name="Wei L."/>
        </authorList>
    </citation>
    <scope>NUCLEOTIDE SEQUENCE [LARGE SCALE GENOMIC DNA]</scope>
    <source>
        <tissue evidence="1">Nenye</tissue>
    </source>
</reference>
<dbReference type="PANTHER" id="PTHR31094:SF2">
    <property type="entry name" value="RIKEN CDNA 2310061I04 GENE"/>
    <property type="match status" value="1"/>
</dbReference>
<evidence type="ECO:0000313" key="2">
    <source>
        <dbReference type="Proteomes" id="UP001630127"/>
    </source>
</evidence>
<dbReference type="SUPFAM" id="SSF54427">
    <property type="entry name" value="NTF2-like"/>
    <property type="match status" value="1"/>
</dbReference>
<gene>
    <name evidence="1" type="ORF">ACH5RR_024133</name>
</gene>
<comment type="caution">
    <text evidence="1">The sequence shown here is derived from an EMBL/GenBank/DDBJ whole genome shotgun (WGS) entry which is preliminary data.</text>
</comment>
<sequence length="290" mass="33078">MGLLISPEVSSISCRRCGTPARVIVPLTNPRNFVAVCKSKKRAVGVRVSLEEAEVLNLRRNGGLLYGVGQFSAPVKPPSSTQSKEEEEEEEKRNYYLNTGYAIRTLREELPALFYKEFSFDIYRDDIVFKDPLNTFAGIENYKSIFWGLRFHGRIFFRALWIDIISVWQPVDNMIMIRWTVHGIPRVPWESHGRFDGTSEYKLDKNGKIYEHQVHNIALHTPPKKFQVLAVEELIQSIGCPSTPKPTYFETSSSSNGDVVQQVKFRGIKHYVSAILTGIWGSESESSRKS</sequence>
<dbReference type="EMBL" id="JBJUIK010000010">
    <property type="protein sequence ID" value="KAL3517231.1"/>
    <property type="molecule type" value="Genomic_DNA"/>
</dbReference>
<protein>
    <submittedName>
        <fullName evidence="1">Uncharacterized protein</fullName>
    </submittedName>
</protein>